<dbReference type="SUPFAM" id="SSF52151">
    <property type="entry name" value="FabD/lysophospholipase-like"/>
    <property type="match status" value="1"/>
</dbReference>
<feature type="domain" description="Malonyl-CoA:ACP transacylase (MAT)" evidence="2">
    <location>
        <begin position="135"/>
        <end position="433"/>
    </location>
</feature>
<dbReference type="InterPro" id="IPR052760">
    <property type="entry name" value="Mitochondrial_malonyltrans"/>
</dbReference>
<comment type="caution">
    <text evidence="3">The sequence shown here is derived from an EMBL/GenBank/DDBJ whole genome shotgun (WGS) entry which is preliminary data.</text>
</comment>
<feature type="region of interest" description="Disordered" evidence="1">
    <location>
        <begin position="90"/>
        <end position="120"/>
    </location>
</feature>
<dbReference type="InterPro" id="IPR001227">
    <property type="entry name" value="Ac_transferase_dom_sf"/>
</dbReference>
<dbReference type="EMBL" id="CAJNNV010012283">
    <property type="protein sequence ID" value="CAE8600599.1"/>
    <property type="molecule type" value="Genomic_DNA"/>
</dbReference>
<dbReference type="SUPFAM" id="SSF55048">
    <property type="entry name" value="Probable ACP-binding domain of malonyl-CoA ACP transacylase"/>
    <property type="match status" value="1"/>
</dbReference>
<dbReference type="AlphaFoldDB" id="A0A813ES61"/>
<dbReference type="PANTHER" id="PTHR47170:SF2">
    <property type="entry name" value="MALONYL-COA:ACP TRANSACYLASE (MAT) DOMAIN-CONTAINING PROTEIN"/>
    <property type="match status" value="1"/>
</dbReference>
<sequence>MTQQQFQDATAPFLNHGKQVPLDVPKGWRRVEGSHPGKQFYVHVATGTMSKSPTDLFNCREECWMTKDGLPIDQEDVLLSPHLQILQTAYPQVDSSSSSSSKRRQDVEAPRSSPQPQQLASAVLPTGPALPVGLLFPGQGSQYVKMLEGVKDLPAVKEMLETAKRILEFDILDLCLNGPESRLEQTKFCQPAMYIAGLAAVEKLRLEHPDKLERCQAVAGLSLGEYTALTVAGVMDFETGLKVVKLRAEAMQEAAGASEQCMMSVAGLSQEKLAVLCQESCEAPGDVCEIANCLFPNGFSCAGSAKAVERLMAKAQQTEGCLQAKLLKTSGGFHTRLMAPARERLLAALRDAEPHMRPPRCDVYLNVTGKRIAPGTQPSELIQLMGDQLCSCVLWEPAVRAMIADGVTEFYECGPMKQLKAMMKRIDAEAFKNTNTVDV</sequence>
<organism evidence="3 4">
    <name type="scientific">Polarella glacialis</name>
    <name type="common">Dinoflagellate</name>
    <dbReference type="NCBI Taxonomy" id="89957"/>
    <lineage>
        <taxon>Eukaryota</taxon>
        <taxon>Sar</taxon>
        <taxon>Alveolata</taxon>
        <taxon>Dinophyceae</taxon>
        <taxon>Suessiales</taxon>
        <taxon>Suessiaceae</taxon>
        <taxon>Polarella</taxon>
    </lineage>
</organism>
<reference evidence="3" key="1">
    <citation type="submission" date="2021-02" db="EMBL/GenBank/DDBJ databases">
        <authorList>
            <person name="Dougan E. K."/>
            <person name="Rhodes N."/>
            <person name="Thang M."/>
            <person name="Chan C."/>
        </authorList>
    </citation>
    <scope>NUCLEOTIDE SEQUENCE</scope>
</reference>
<evidence type="ECO:0000313" key="4">
    <source>
        <dbReference type="Proteomes" id="UP000654075"/>
    </source>
</evidence>
<dbReference type="SMART" id="SM00827">
    <property type="entry name" value="PKS_AT"/>
    <property type="match status" value="1"/>
</dbReference>
<keyword evidence="4" id="KW-1185">Reference proteome</keyword>
<dbReference type="OrthoDB" id="541883at2759"/>
<proteinExistence type="predicted"/>
<dbReference type="InterPro" id="IPR016035">
    <property type="entry name" value="Acyl_Trfase/lysoPLipase"/>
</dbReference>
<dbReference type="PANTHER" id="PTHR47170">
    <property type="entry name" value="MALONYL-COA ACP TRANSACYLASE, ACP-BINDING"/>
    <property type="match status" value="1"/>
</dbReference>
<dbReference type="Gene3D" id="3.30.70.250">
    <property type="entry name" value="Malonyl-CoA ACP transacylase, ACP-binding"/>
    <property type="match status" value="1"/>
</dbReference>
<dbReference type="InterPro" id="IPR016036">
    <property type="entry name" value="Malonyl_transacylase_ACP-bd"/>
</dbReference>
<gene>
    <name evidence="3" type="ORF">PGLA1383_LOCUS18914</name>
</gene>
<accession>A0A813ES61</accession>
<protein>
    <recommendedName>
        <fullName evidence="2">Malonyl-CoA:ACP transacylase (MAT) domain-containing protein</fullName>
    </recommendedName>
</protein>
<dbReference type="Pfam" id="PF00698">
    <property type="entry name" value="Acyl_transf_1"/>
    <property type="match status" value="1"/>
</dbReference>
<dbReference type="OMA" id="CEIANCL"/>
<evidence type="ECO:0000313" key="3">
    <source>
        <dbReference type="EMBL" id="CAE8600599.1"/>
    </source>
</evidence>
<dbReference type="Proteomes" id="UP000654075">
    <property type="component" value="Unassembled WGS sequence"/>
</dbReference>
<evidence type="ECO:0000259" key="2">
    <source>
        <dbReference type="SMART" id="SM00827"/>
    </source>
</evidence>
<dbReference type="Gene3D" id="3.40.366.10">
    <property type="entry name" value="Malonyl-Coenzyme A Acyl Carrier Protein, domain 2"/>
    <property type="match status" value="1"/>
</dbReference>
<name>A0A813ES61_POLGL</name>
<evidence type="ECO:0000256" key="1">
    <source>
        <dbReference type="SAM" id="MobiDB-lite"/>
    </source>
</evidence>
<dbReference type="GO" id="GO:0016740">
    <property type="term" value="F:transferase activity"/>
    <property type="evidence" value="ECO:0007669"/>
    <property type="project" value="InterPro"/>
</dbReference>
<dbReference type="InterPro" id="IPR014043">
    <property type="entry name" value="Acyl_transferase_dom"/>
</dbReference>